<dbReference type="EMBL" id="RFXN01000029">
    <property type="protein sequence ID" value="NBR93847.1"/>
    <property type="molecule type" value="Genomic_DNA"/>
</dbReference>
<accession>A0A965GDV8</accession>
<sequence length="307" mass="32823">MRAPEPLAEVIRNGMVESAHYGHLLILNSKGEEAFTLGDSAAPIFPRSSIKPIQARAMVKLGLSIEPQLLALVIASHSGSTEHIAGVRQLLGQFGLTEKNLQCALDLPLGDFERKLWGEKSPTRITMNCSGKHAGMLATCVINNWDVSNYLEMSHPLQIAIKDEIEEAAGVTTINDTFDGCGAPLFAIPLQGLARSIRSVVESNDVHSLAIIRAMSSFPEMVAGNGRLSALWMRTVPGLIMKEGAEGVHIAALRGKGVIAFKVIDGSMRAHEVVTRAALNRIGIIGDIPATTVFGGPASKVDIRSSF</sequence>
<dbReference type="Proteomes" id="UP000740727">
    <property type="component" value="Unassembled WGS sequence"/>
</dbReference>
<evidence type="ECO:0000313" key="1">
    <source>
        <dbReference type="EMBL" id="NBR93847.1"/>
    </source>
</evidence>
<dbReference type="Pfam" id="PF06089">
    <property type="entry name" value="Asparaginase_II"/>
    <property type="match status" value="1"/>
</dbReference>
<protein>
    <submittedName>
        <fullName evidence="1">Asparaginase</fullName>
    </submittedName>
</protein>
<dbReference type="PANTHER" id="PTHR42110">
    <property type="entry name" value="L-ASPARAGINASE, PUTATIVE (AFU_ORTHOLOGUE AFUA_3G11890)-RELATED"/>
    <property type="match status" value="1"/>
</dbReference>
<name>A0A965GDV8_9PROT</name>
<dbReference type="InterPro" id="IPR010349">
    <property type="entry name" value="Asparaginase_II"/>
</dbReference>
<organism evidence="1 2">
    <name type="scientific">Candidatus Fonsibacter lacus</name>
    <dbReference type="NCBI Taxonomy" id="2576439"/>
    <lineage>
        <taxon>Bacteria</taxon>
        <taxon>Pseudomonadati</taxon>
        <taxon>Pseudomonadota</taxon>
        <taxon>Alphaproteobacteria</taxon>
        <taxon>Candidatus Pelagibacterales</taxon>
        <taxon>Candidatus Pelagibacterales incertae sedis</taxon>
        <taxon>Candidatus Fonsibacter</taxon>
    </lineage>
</organism>
<dbReference type="PANTHER" id="PTHR42110:SF1">
    <property type="entry name" value="L-ASPARAGINASE, PUTATIVE (AFU_ORTHOLOGUE AFUA_3G11890)-RELATED"/>
    <property type="match status" value="1"/>
</dbReference>
<evidence type="ECO:0000313" key="2">
    <source>
        <dbReference type="Proteomes" id="UP000740727"/>
    </source>
</evidence>
<comment type="caution">
    <text evidence="1">The sequence shown here is derived from an EMBL/GenBank/DDBJ whole genome shotgun (WGS) entry which is preliminary data.</text>
</comment>
<reference evidence="1" key="1">
    <citation type="submission" date="2018-10" db="EMBL/GenBank/DDBJ databases">
        <title>Iterative Subtractive Binning of Freshwater Chronoseries Metagenomes Recovers Nearly Complete Genomes from over Four Hundred Novel Species.</title>
        <authorList>
            <person name="Rodriguez-R L.M."/>
            <person name="Tsementzi D."/>
            <person name="Luo C."/>
            <person name="Konstantinidis K.T."/>
        </authorList>
    </citation>
    <scope>NUCLEOTIDE SEQUENCE</scope>
    <source>
        <strain evidence="1">WB5_2A_028</strain>
    </source>
</reference>
<gene>
    <name evidence="1" type="ORF">EBT44_03245</name>
</gene>
<proteinExistence type="predicted"/>
<dbReference type="AlphaFoldDB" id="A0A965GDV8"/>